<dbReference type="Proteomes" id="UP000004935">
    <property type="component" value="Unassembled WGS sequence"/>
</dbReference>
<sequence length="44" mass="5172">MFGVYFFNLSQVSGGLNSYNLKSKSGKEEISYERKKKCFRNVRM</sequence>
<keyword evidence="2" id="KW-1185">Reference proteome</keyword>
<dbReference type="EMBL" id="ABAX03000038">
    <property type="protein sequence ID" value="EDR95887.1"/>
    <property type="molecule type" value="Genomic_DNA"/>
</dbReference>
<name>B0MIV7_ANACD</name>
<reference evidence="1" key="1">
    <citation type="submission" date="2007-11" db="EMBL/GenBank/DDBJ databases">
        <authorList>
            <person name="Fulton L."/>
            <person name="Clifton S."/>
            <person name="Fulton B."/>
            <person name="Xu J."/>
            <person name="Minx P."/>
            <person name="Pepin K.H."/>
            <person name="Johnson M."/>
            <person name="Thiruvilangam P."/>
            <person name="Bhonagiri V."/>
            <person name="Nash W.E."/>
            <person name="Mardis E.R."/>
            <person name="Wilson R.K."/>
        </authorList>
    </citation>
    <scope>NUCLEOTIDE SEQUENCE [LARGE SCALE GENOMIC DNA]</scope>
    <source>
        <strain evidence="1">DSM 14662</strain>
    </source>
</reference>
<organism evidence="1 2">
    <name type="scientific">Anaerostipes caccae (strain DSM 14662 / CCUG 47493 / JCM 13470 / NCIMB 13811 / L1-92)</name>
    <dbReference type="NCBI Taxonomy" id="411490"/>
    <lineage>
        <taxon>Bacteria</taxon>
        <taxon>Bacillati</taxon>
        <taxon>Bacillota</taxon>
        <taxon>Clostridia</taxon>
        <taxon>Lachnospirales</taxon>
        <taxon>Lachnospiraceae</taxon>
        <taxon>Anaerostipes</taxon>
    </lineage>
</organism>
<evidence type="ECO:0000313" key="1">
    <source>
        <dbReference type="EMBL" id="EDR95887.1"/>
    </source>
</evidence>
<reference evidence="1" key="2">
    <citation type="submission" date="2013-11" db="EMBL/GenBank/DDBJ databases">
        <title>Draft genome sequence of Anaerostipes caccae (DSM 14662).</title>
        <authorList>
            <person name="Sudarsanam P."/>
            <person name="Ley R."/>
            <person name="Guruge J."/>
            <person name="Turnbaugh P.J."/>
            <person name="Mahowald M."/>
            <person name="Liep D."/>
            <person name="Gordon J."/>
        </authorList>
    </citation>
    <scope>NUCLEOTIDE SEQUENCE</scope>
    <source>
        <strain evidence="1">DSM 14662</strain>
    </source>
</reference>
<protein>
    <submittedName>
        <fullName evidence="1">Uncharacterized protein</fullName>
    </submittedName>
</protein>
<dbReference type="AlphaFoldDB" id="B0MIV7"/>
<comment type="caution">
    <text evidence="1">The sequence shown here is derived from an EMBL/GenBank/DDBJ whole genome shotgun (WGS) entry which is preliminary data.</text>
</comment>
<proteinExistence type="predicted"/>
<evidence type="ECO:0000313" key="2">
    <source>
        <dbReference type="Proteomes" id="UP000004935"/>
    </source>
</evidence>
<accession>B0MIV7</accession>
<dbReference type="STRING" id="411490.ANACAC_03562"/>
<dbReference type="HOGENOM" id="CLU_3211601_0_0_9"/>
<gene>
    <name evidence="1" type="ORF">ANACAC_03562</name>
</gene>